<dbReference type="EMBL" id="KK119049">
    <property type="protein sequence ID" value="KFM74502.1"/>
    <property type="molecule type" value="Genomic_DNA"/>
</dbReference>
<evidence type="ECO:0000256" key="1">
    <source>
        <dbReference type="SAM" id="Phobius"/>
    </source>
</evidence>
<dbReference type="Proteomes" id="UP000054359">
    <property type="component" value="Unassembled WGS sequence"/>
</dbReference>
<evidence type="ECO:0000313" key="2">
    <source>
        <dbReference type="EMBL" id="KFM74502.1"/>
    </source>
</evidence>
<organism evidence="2 3">
    <name type="scientific">Stegodyphus mimosarum</name>
    <name type="common">African social velvet spider</name>
    <dbReference type="NCBI Taxonomy" id="407821"/>
    <lineage>
        <taxon>Eukaryota</taxon>
        <taxon>Metazoa</taxon>
        <taxon>Ecdysozoa</taxon>
        <taxon>Arthropoda</taxon>
        <taxon>Chelicerata</taxon>
        <taxon>Arachnida</taxon>
        <taxon>Araneae</taxon>
        <taxon>Araneomorphae</taxon>
        <taxon>Entelegynae</taxon>
        <taxon>Eresoidea</taxon>
        <taxon>Eresidae</taxon>
        <taxon>Stegodyphus</taxon>
    </lineage>
</organism>
<keyword evidence="3" id="KW-1185">Reference proteome</keyword>
<evidence type="ECO:0000313" key="3">
    <source>
        <dbReference type="Proteomes" id="UP000054359"/>
    </source>
</evidence>
<keyword evidence="1" id="KW-0812">Transmembrane</keyword>
<gene>
    <name evidence="2" type="ORF">X975_05305</name>
</gene>
<keyword evidence="1" id="KW-0472">Membrane</keyword>
<dbReference type="AlphaFoldDB" id="A0A087UAW3"/>
<protein>
    <submittedName>
        <fullName evidence="2">Uncharacterized protein</fullName>
    </submittedName>
</protein>
<feature type="non-terminal residue" evidence="2">
    <location>
        <position position="126"/>
    </location>
</feature>
<name>A0A087UAW3_STEMI</name>
<feature type="transmembrane region" description="Helical" evidence="1">
    <location>
        <begin position="20"/>
        <end position="41"/>
    </location>
</feature>
<keyword evidence="1" id="KW-1133">Transmembrane helix</keyword>
<sequence length="126" mass="14712">MEFNITPFLNDVAQHILNRPFLVLMIITASYLLVRLLMILYRIIVIDSGIHYVTTQRSAVKMDTYHNPFFFDVNIQKANYLGTSCLCLRNSVISLNFVIQINHTILCNTYCRYLLPNQNNRKPKLT</sequence>
<reference evidence="2 3" key="1">
    <citation type="submission" date="2013-11" db="EMBL/GenBank/DDBJ databases">
        <title>Genome sequencing of Stegodyphus mimosarum.</title>
        <authorList>
            <person name="Bechsgaard J."/>
        </authorList>
    </citation>
    <scope>NUCLEOTIDE SEQUENCE [LARGE SCALE GENOMIC DNA]</scope>
</reference>
<accession>A0A087UAW3</accession>
<dbReference type="OrthoDB" id="10251219at2759"/>
<proteinExistence type="predicted"/>